<feature type="compositionally biased region" description="Polar residues" evidence="1">
    <location>
        <begin position="66"/>
        <end position="75"/>
    </location>
</feature>
<dbReference type="EMBL" id="ML992667">
    <property type="protein sequence ID" value="KAF2214821.1"/>
    <property type="molecule type" value="Genomic_DNA"/>
</dbReference>
<sequence length="118" mass="12720">MTLAILSSNASALDFYAMEDVDAVEGLVLRAMSVLAPANTACRSPRGDAFLSFDRSSGALVREGSQAAQQDTQNHVGAGKASWREGTRQGELDVSRPLLHFRKRDEGLSRDLVLLVTT</sequence>
<dbReference type="Proteomes" id="UP000799539">
    <property type="component" value="Unassembled WGS sequence"/>
</dbReference>
<evidence type="ECO:0000313" key="2">
    <source>
        <dbReference type="EMBL" id="KAF2214821.1"/>
    </source>
</evidence>
<gene>
    <name evidence="2" type="ORF">CERZMDRAFT_95205</name>
</gene>
<accession>A0A6A6FN43</accession>
<reference evidence="2" key="1">
    <citation type="journal article" date="2020" name="Stud. Mycol.">
        <title>101 Dothideomycetes genomes: a test case for predicting lifestyles and emergence of pathogens.</title>
        <authorList>
            <person name="Haridas S."/>
            <person name="Albert R."/>
            <person name="Binder M."/>
            <person name="Bloem J."/>
            <person name="Labutti K."/>
            <person name="Salamov A."/>
            <person name="Andreopoulos B."/>
            <person name="Baker S."/>
            <person name="Barry K."/>
            <person name="Bills G."/>
            <person name="Bluhm B."/>
            <person name="Cannon C."/>
            <person name="Castanera R."/>
            <person name="Culley D."/>
            <person name="Daum C."/>
            <person name="Ezra D."/>
            <person name="Gonzalez J."/>
            <person name="Henrissat B."/>
            <person name="Kuo A."/>
            <person name="Liang C."/>
            <person name="Lipzen A."/>
            <person name="Lutzoni F."/>
            <person name="Magnuson J."/>
            <person name="Mondo S."/>
            <person name="Nolan M."/>
            <person name="Ohm R."/>
            <person name="Pangilinan J."/>
            <person name="Park H.-J."/>
            <person name="Ramirez L."/>
            <person name="Alfaro M."/>
            <person name="Sun H."/>
            <person name="Tritt A."/>
            <person name="Yoshinaga Y."/>
            <person name="Zwiers L.-H."/>
            <person name="Turgeon B."/>
            <person name="Goodwin S."/>
            <person name="Spatafora J."/>
            <person name="Crous P."/>
            <person name="Grigoriev I."/>
        </authorList>
    </citation>
    <scope>NUCLEOTIDE SEQUENCE</scope>
    <source>
        <strain evidence="2">SCOH1-5</strain>
    </source>
</reference>
<name>A0A6A6FN43_9PEZI</name>
<evidence type="ECO:0000256" key="1">
    <source>
        <dbReference type="SAM" id="MobiDB-lite"/>
    </source>
</evidence>
<keyword evidence="3" id="KW-1185">Reference proteome</keyword>
<protein>
    <submittedName>
        <fullName evidence="2">Uncharacterized protein</fullName>
    </submittedName>
</protein>
<organism evidence="2 3">
    <name type="scientific">Cercospora zeae-maydis SCOH1-5</name>
    <dbReference type="NCBI Taxonomy" id="717836"/>
    <lineage>
        <taxon>Eukaryota</taxon>
        <taxon>Fungi</taxon>
        <taxon>Dikarya</taxon>
        <taxon>Ascomycota</taxon>
        <taxon>Pezizomycotina</taxon>
        <taxon>Dothideomycetes</taxon>
        <taxon>Dothideomycetidae</taxon>
        <taxon>Mycosphaerellales</taxon>
        <taxon>Mycosphaerellaceae</taxon>
        <taxon>Cercospora</taxon>
    </lineage>
</organism>
<evidence type="ECO:0000313" key="3">
    <source>
        <dbReference type="Proteomes" id="UP000799539"/>
    </source>
</evidence>
<dbReference type="AlphaFoldDB" id="A0A6A6FN43"/>
<proteinExistence type="predicted"/>
<feature type="region of interest" description="Disordered" evidence="1">
    <location>
        <begin position="62"/>
        <end position="90"/>
    </location>
</feature>